<dbReference type="Proteomes" id="UP000257109">
    <property type="component" value="Unassembled WGS sequence"/>
</dbReference>
<dbReference type="EMBL" id="QJKJ01004192">
    <property type="protein sequence ID" value="RDX95152.1"/>
    <property type="molecule type" value="Genomic_DNA"/>
</dbReference>
<dbReference type="InterPro" id="IPR057670">
    <property type="entry name" value="SH3_retrovirus"/>
</dbReference>
<sequence length="275" mass="31954">MVQTQFEAKIKKFKTNNARDYFNQMLSICFTSQGIIHNSTCILDNKNPIGVLHNFYPHFRTYNGLIPRILRCTTFHKGKLDPQAVKFIFLGYSPTQKGYKCYNHHQRISIYQQMEISMVEDSSCEFIELLKLPAPMSIPKVPNSKEALNSTVENFEETSNSMVKIFEENPNSTKETPNINSSIKPKLIFPTHVFYQKSRGCTKRSLYRLPHYISLKKLSSYINFIMILNTIAIQNIVSEALLKDGWKQAMKEEMNGLERNNIWEMVDKPKGKKYC</sequence>
<evidence type="ECO:0000313" key="2">
    <source>
        <dbReference type="EMBL" id="RDX95152.1"/>
    </source>
</evidence>
<feature type="domain" description="Retroviral polymerase SH3-like" evidence="1">
    <location>
        <begin position="76"/>
        <end position="107"/>
    </location>
</feature>
<feature type="non-terminal residue" evidence="2">
    <location>
        <position position="1"/>
    </location>
</feature>
<gene>
    <name evidence="2" type="ORF">CR513_22366</name>
</gene>
<dbReference type="Pfam" id="PF25597">
    <property type="entry name" value="SH3_retrovirus"/>
    <property type="match status" value="1"/>
</dbReference>
<comment type="caution">
    <text evidence="2">The sequence shown here is derived from an EMBL/GenBank/DDBJ whole genome shotgun (WGS) entry which is preliminary data.</text>
</comment>
<evidence type="ECO:0000313" key="3">
    <source>
        <dbReference type="Proteomes" id="UP000257109"/>
    </source>
</evidence>
<keyword evidence="3" id="KW-1185">Reference proteome</keyword>
<protein>
    <recommendedName>
        <fullName evidence="1">Retroviral polymerase SH3-like domain-containing protein</fullName>
    </recommendedName>
</protein>
<dbReference type="AlphaFoldDB" id="A0A371GX64"/>
<evidence type="ECO:0000259" key="1">
    <source>
        <dbReference type="Pfam" id="PF25597"/>
    </source>
</evidence>
<name>A0A371GX64_MUCPR</name>
<reference evidence="2" key="1">
    <citation type="submission" date="2018-05" db="EMBL/GenBank/DDBJ databases">
        <title>Draft genome of Mucuna pruriens seed.</title>
        <authorList>
            <person name="Nnadi N.E."/>
            <person name="Vos R."/>
            <person name="Hasami M.H."/>
            <person name="Devisetty U.K."/>
            <person name="Aguiy J.C."/>
        </authorList>
    </citation>
    <scope>NUCLEOTIDE SEQUENCE [LARGE SCALE GENOMIC DNA]</scope>
    <source>
        <strain evidence="2">JCA_2017</strain>
    </source>
</reference>
<dbReference type="OrthoDB" id="7473114at2759"/>
<organism evidence="2 3">
    <name type="scientific">Mucuna pruriens</name>
    <name type="common">Velvet bean</name>
    <name type="synonym">Dolichos pruriens</name>
    <dbReference type="NCBI Taxonomy" id="157652"/>
    <lineage>
        <taxon>Eukaryota</taxon>
        <taxon>Viridiplantae</taxon>
        <taxon>Streptophyta</taxon>
        <taxon>Embryophyta</taxon>
        <taxon>Tracheophyta</taxon>
        <taxon>Spermatophyta</taxon>
        <taxon>Magnoliopsida</taxon>
        <taxon>eudicotyledons</taxon>
        <taxon>Gunneridae</taxon>
        <taxon>Pentapetalae</taxon>
        <taxon>rosids</taxon>
        <taxon>fabids</taxon>
        <taxon>Fabales</taxon>
        <taxon>Fabaceae</taxon>
        <taxon>Papilionoideae</taxon>
        <taxon>50 kb inversion clade</taxon>
        <taxon>NPAAA clade</taxon>
        <taxon>indigoferoid/millettioid clade</taxon>
        <taxon>Phaseoleae</taxon>
        <taxon>Mucuna</taxon>
    </lineage>
</organism>
<accession>A0A371GX64</accession>
<proteinExistence type="predicted"/>